<evidence type="ECO:0000259" key="15">
    <source>
        <dbReference type="SMART" id="SM00478"/>
    </source>
</evidence>
<evidence type="ECO:0000256" key="9">
    <source>
        <dbReference type="ARBA" id="ARBA00022801"/>
    </source>
</evidence>
<evidence type="ECO:0000256" key="14">
    <source>
        <dbReference type="RuleBase" id="RU365096"/>
    </source>
</evidence>
<evidence type="ECO:0000256" key="6">
    <source>
        <dbReference type="ARBA" id="ARBA00022485"/>
    </source>
</evidence>
<dbReference type="Gene3D" id="1.10.340.30">
    <property type="entry name" value="Hypothetical protein, domain 2"/>
    <property type="match status" value="1"/>
</dbReference>
<name>A0A133S5C3_9FIRM</name>
<dbReference type="SUPFAM" id="SSF55811">
    <property type="entry name" value="Nudix"/>
    <property type="match status" value="1"/>
</dbReference>
<dbReference type="EMBL" id="LRQT01000019">
    <property type="protein sequence ID" value="KXA64765.1"/>
    <property type="molecule type" value="Genomic_DNA"/>
</dbReference>
<dbReference type="EC" id="3.2.2.31" evidence="4 14"/>
<evidence type="ECO:0000256" key="4">
    <source>
        <dbReference type="ARBA" id="ARBA00012045"/>
    </source>
</evidence>
<evidence type="ECO:0000313" key="17">
    <source>
        <dbReference type="Proteomes" id="UP000070226"/>
    </source>
</evidence>
<dbReference type="SMART" id="SM00525">
    <property type="entry name" value="FES"/>
    <property type="match status" value="1"/>
</dbReference>
<dbReference type="FunFam" id="1.10.340.30:FF:000002">
    <property type="entry name" value="Adenine DNA glycosylase"/>
    <property type="match status" value="1"/>
</dbReference>
<dbReference type="InterPro" id="IPR029119">
    <property type="entry name" value="MutY_C"/>
</dbReference>
<accession>A0A133S5C3</accession>
<evidence type="ECO:0000256" key="11">
    <source>
        <dbReference type="ARBA" id="ARBA00023014"/>
    </source>
</evidence>
<dbReference type="InterPro" id="IPR011257">
    <property type="entry name" value="DNA_glycosylase"/>
</dbReference>
<dbReference type="SMART" id="SM00478">
    <property type="entry name" value="ENDO3c"/>
    <property type="match status" value="1"/>
</dbReference>
<dbReference type="GO" id="GO:0006298">
    <property type="term" value="P:mismatch repair"/>
    <property type="evidence" value="ECO:0007669"/>
    <property type="project" value="TreeGrafter"/>
</dbReference>
<evidence type="ECO:0000256" key="10">
    <source>
        <dbReference type="ARBA" id="ARBA00023004"/>
    </source>
</evidence>
<evidence type="ECO:0000256" key="5">
    <source>
        <dbReference type="ARBA" id="ARBA00022023"/>
    </source>
</evidence>
<organism evidence="16">
    <name type="scientific">Veillonella atypica</name>
    <dbReference type="NCBI Taxonomy" id="39777"/>
    <lineage>
        <taxon>Bacteria</taxon>
        <taxon>Bacillati</taxon>
        <taxon>Bacillota</taxon>
        <taxon>Negativicutes</taxon>
        <taxon>Veillonellales</taxon>
        <taxon>Veillonellaceae</taxon>
        <taxon>Veillonella</taxon>
    </lineage>
</organism>
<dbReference type="GO" id="GO:0032357">
    <property type="term" value="F:oxidized purine DNA binding"/>
    <property type="evidence" value="ECO:0007669"/>
    <property type="project" value="TreeGrafter"/>
</dbReference>
<dbReference type="InterPro" id="IPR023170">
    <property type="entry name" value="HhH_base_excis_C"/>
</dbReference>
<keyword evidence="7" id="KW-0479">Metal-binding</keyword>
<comment type="caution">
    <text evidence="16">The sequence shown here is derived from an EMBL/GenBank/DDBJ whole genome shotgun (WGS) entry which is preliminary data.</text>
</comment>
<protein>
    <recommendedName>
        <fullName evidence="5 14">Adenine DNA glycosylase</fullName>
        <ecNumber evidence="4 14">3.2.2.31</ecNumber>
    </recommendedName>
</protein>
<dbReference type="AlphaFoldDB" id="A0A133S5C3"/>
<comment type="similarity">
    <text evidence="3 14">Belongs to the Nth/MutY family.</text>
</comment>
<proteinExistence type="inferred from homology"/>
<evidence type="ECO:0000256" key="12">
    <source>
        <dbReference type="ARBA" id="ARBA00023204"/>
    </source>
</evidence>
<evidence type="ECO:0000256" key="8">
    <source>
        <dbReference type="ARBA" id="ARBA00022763"/>
    </source>
</evidence>
<comment type="cofactor">
    <cofactor evidence="14">
        <name>[4Fe-4S] cluster</name>
        <dbReference type="ChEBI" id="CHEBI:49883"/>
    </cofactor>
    <text evidence="14">Binds 1 [4Fe-4S] cluster.</text>
</comment>
<comment type="function">
    <text evidence="2">Adenine glycosylase active on G-A mispairs. MutY also corrects error-prone DNA synthesis past GO lesions which are due to the oxidatively damaged form of guanine: 7,8-dihydro-8-oxoguanine (8-oxo-dGTP).</text>
</comment>
<evidence type="ECO:0000256" key="1">
    <source>
        <dbReference type="ARBA" id="ARBA00000843"/>
    </source>
</evidence>
<dbReference type="InterPro" id="IPR005760">
    <property type="entry name" value="A/G_AdeGlyc_MutY"/>
</dbReference>
<reference evidence="16 17" key="1">
    <citation type="submission" date="2016-01" db="EMBL/GenBank/DDBJ databases">
        <authorList>
            <person name="Oliw E.H."/>
        </authorList>
    </citation>
    <scope>NUCLEOTIDE SEQUENCE [LARGE SCALE GENOMIC DNA]</scope>
    <source>
        <strain evidence="16 17">CMW7756B</strain>
    </source>
</reference>
<keyword evidence="12" id="KW-0234">DNA repair</keyword>
<keyword evidence="13 14" id="KW-0326">Glycosidase</keyword>
<evidence type="ECO:0000256" key="7">
    <source>
        <dbReference type="ARBA" id="ARBA00022723"/>
    </source>
</evidence>
<dbReference type="InterPro" id="IPR003265">
    <property type="entry name" value="HhH-GPD_domain"/>
</dbReference>
<evidence type="ECO:0000256" key="3">
    <source>
        <dbReference type="ARBA" id="ARBA00008343"/>
    </source>
</evidence>
<dbReference type="PANTHER" id="PTHR42944">
    <property type="entry name" value="ADENINE DNA GLYCOSYLASE"/>
    <property type="match status" value="1"/>
</dbReference>
<dbReference type="Gene3D" id="3.90.79.10">
    <property type="entry name" value="Nucleoside Triphosphate Pyrophosphohydrolase"/>
    <property type="match status" value="1"/>
</dbReference>
<dbReference type="Pfam" id="PF00730">
    <property type="entry name" value="HhH-GPD"/>
    <property type="match status" value="1"/>
</dbReference>
<dbReference type="STRING" id="39777.B7L28_08585"/>
<dbReference type="CDD" id="cd03431">
    <property type="entry name" value="NUDIX_DNA_Glycosylase_C-MutY"/>
    <property type="match status" value="1"/>
</dbReference>
<feature type="domain" description="HhH-GPD" evidence="15">
    <location>
        <begin position="41"/>
        <end position="192"/>
    </location>
</feature>
<dbReference type="PATRIC" id="fig|39777.7.peg.724"/>
<dbReference type="GO" id="GO:0035485">
    <property type="term" value="F:adenine/guanine mispair binding"/>
    <property type="evidence" value="ECO:0007669"/>
    <property type="project" value="TreeGrafter"/>
</dbReference>
<evidence type="ECO:0000256" key="13">
    <source>
        <dbReference type="ARBA" id="ARBA00023295"/>
    </source>
</evidence>
<keyword evidence="10 14" id="KW-0408">Iron</keyword>
<dbReference type="Pfam" id="PF00633">
    <property type="entry name" value="HHH"/>
    <property type="match status" value="1"/>
</dbReference>
<dbReference type="Pfam" id="PF14815">
    <property type="entry name" value="NUDIX_4"/>
    <property type="match status" value="1"/>
</dbReference>
<dbReference type="CDD" id="cd00056">
    <property type="entry name" value="ENDO3c"/>
    <property type="match status" value="1"/>
</dbReference>
<sequence>MKEMNNPKWVPQLLAWYDVNKRDLPWRDCGDPYKVWVSEVMSQQTRIEAMKPYYDNWMRLFPTLEDLAKATEDEVVHAWQGLGYYSRARNLRLGVQDVVNNYGGVVPHNRKDMESLKGVGSYTAGAVLSMAYGEPEVAVDGNVLRIYARLYGIFDDILGTKGKKAITTIVEDTLPHDRPGDFNQALMDFGSAVCIPKTPRCGECPIVNTCYAYQHNVTDQLPVRIKKTKVVDVPVFVGILSYGDYYLLHKRPNRGLLRSMWEFPSVENADSYDAAESGLTEIVGALGFGLSLQPVIVKELTHVFSHRKWFMKAFRGDLQYTGDHTSIESIQKQLPKDWMLIKREEFADYAWAGPHGKLTELCPIVE</sequence>
<dbReference type="InterPro" id="IPR015797">
    <property type="entry name" value="NUDIX_hydrolase-like_dom_sf"/>
</dbReference>
<keyword evidence="9" id="KW-0378">Hydrolase</keyword>
<dbReference type="InterPro" id="IPR000445">
    <property type="entry name" value="HhH_motif"/>
</dbReference>
<dbReference type="GO" id="GO:0051539">
    <property type="term" value="F:4 iron, 4 sulfur cluster binding"/>
    <property type="evidence" value="ECO:0007669"/>
    <property type="project" value="UniProtKB-UniRule"/>
</dbReference>
<keyword evidence="11" id="KW-0411">Iron-sulfur</keyword>
<dbReference type="SUPFAM" id="SSF48150">
    <property type="entry name" value="DNA-glycosylase"/>
    <property type="match status" value="1"/>
</dbReference>
<evidence type="ECO:0000256" key="2">
    <source>
        <dbReference type="ARBA" id="ARBA00002933"/>
    </source>
</evidence>
<dbReference type="Proteomes" id="UP000070226">
    <property type="component" value="Unassembled WGS sequence"/>
</dbReference>
<comment type="catalytic activity">
    <reaction evidence="1 14">
        <text>Hydrolyzes free adenine bases from 7,8-dihydro-8-oxoguanine:adenine mismatched double-stranded DNA, leaving an apurinic site.</text>
        <dbReference type="EC" id="3.2.2.31"/>
    </reaction>
</comment>
<dbReference type="GO" id="GO:0000701">
    <property type="term" value="F:purine-specific mismatch base pair DNA N-glycosylase activity"/>
    <property type="evidence" value="ECO:0007669"/>
    <property type="project" value="UniProtKB-EC"/>
</dbReference>
<keyword evidence="6" id="KW-0004">4Fe-4S</keyword>
<dbReference type="GO" id="GO:0046872">
    <property type="term" value="F:metal ion binding"/>
    <property type="evidence" value="ECO:0007669"/>
    <property type="project" value="UniProtKB-UniRule"/>
</dbReference>
<dbReference type="PANTHER" id="PTHR42944:SF1">
    <property type="entry name" value="ADENINE DNA GLYCOSYLASE"/>
    <property type="match status" value="1"/>
</dbReference>
<evidence type="ECO:0000313" key="16">
    <source>
        <dbReference type="EMBL" id="KXA64765.1"/>
    </source>
</evidence>
<dbReference type="Gene3D" id="1.10.1670.10">
    <property type="entry name" value="Helix-hairpin-Helix base-excision DNA repair enzymes (C-terminal)"/>
    <property type="match status" value="1"/>
</dbReference>
<dbReference type="NCBIfam" id="TIGR01084">
    <property type="entry name" value="mutY"/>
    <property type="match status" value="1"/>
</dbReference>
<dbReference type="InterPro" id="IPR044298">
    <property type="entry name" value="MIG/MutY"/>
</dbReference>
<dbReference type="GO" id="GO:0034039">
    <property type="term" value="F:8-oxo-7,8-dihydroguanine DNA N-glycosylase activity"/>
    <property type="evidence" value="ECO:0007669"/>
    <property type="project" value="TreeGrafter"/>
</dbReference>
<dbReference type="RefSeq" id="WP_060807411.1">
    <property type="nucleotide sequence ID" value="NZ_CACRUN010000012.1"/>
</dbReference>
<dbReference type="InterPro" id="IPR003651">
    <property type="entry name" value="Endonuclease3_FeS-loop_motif"/>
</dbReference>
<dbReference type="GO" id="GO:0006284">
    <property type="term" value="P:base-excision repair"/>
    <property type="evidence" value="ECO:0007669"/>
    <property type="project" value="UniProtKB-UniRule"/>
</dbReference>
<gene>
    <name evidence="16" type="ORF">HMPREF3233_00737</name>
</gene>
<keyword evidence="8 14" id="KW-0227">DNA damage</keyword>